<dbReference type="AlphaFoldDB" id="A0ABD5RQZ3"/>
<reference evidence="4 5" key="1">
    <citation type="journal article" date="2019" name="Int. J. Syst. Evol. Microbiol.">
        <title>The Global Catalogue of Microorganisms (GCM) 10K type strain sequencing project: providing services to taxonomists for standard genome sequencing and annotation.</title>
        <authorList>
            <consortium name="The Broad Institute Genomics Platform"/>
            <consortium name="The Broad Institute Genome Sequencing Center for Infectious Disease"/>
            <person name="Wu L."/>
            <person name="Ma J."/>
        </authorList>
    </citation>
    <scope>NUCLEOTIDE SEQUENCE [LARGE SCALE GENOMIC DNA]</scope>
    <source>
        <strain evidence="4 5">CGMCC 1.12543</strain>
    </source>
</reference>
<dbReference type="Pfam" id="PF00571">
    <property type="entry name" value="CBS"/>
    <property type="match status" value="2"/>
</dbReference>
<dbReference type="RefSeq" id="WP_247416519.1">
    <property type="nucleotide sequence ID" value="NZ_JALLGW010000001.1"/>
</dbReference>
<feature type="domain" description="CBS" evidence="3">
    <location>
        <begin position="75"/>
        <end position="131"/>
    </location>
</feature>
<dbReference type="PROSITE" id="PS51371">
    <property type="entry name" value="CBS"/>
    <property type="match status" value="2"/>
</dbReference>
<evidence type="ECO:0000313" key="4">
    <source>
        <dbReference type="EMBL" id="MFC5972749.1"/>
    </source>
</evidence>
<dbReference type="Proteomes" id="UP001596099">
    <property type="component" value="Unassembled WGS sequence"/>
</dbReference>
<gene>
    <name evidence="4" type="ORF">ACFPYI_15535</name>
</gene>
<dbReference type="SUPFAM" id="SSF54631">
    <property type="entry name" value="CBS-domain pair"/>
    <property type="match status" value="1"/>
</dbReference>
<dbReference type="PANTHER" id="PTHR43080">
    <property type="entry name" value="CBS DOMAIN-CONTAINING PROTEIN CBSX3, MITOCHONDRIAL"/>
    <property type="match status" value="1"/>
</dbReference>
<dbReference type="InterPro" id="IPR046342">
    <property type="entry name" value="CBS_dom_sf"/>
</dbReference>
<dbReference type="PANTHER" id="PTHR43080:SF2">
    <property type="entry name" value="CBS DOMAIN-CONTAINING PROTEIN"/>
    <property type="match status" value="1"/>
</dbReference>
<dbReference type="InterPro" id="IPR000644">
    <property type="entry name" value="CBS_dom"/>
</dbReference>
<dbReference type="SMART" id="SM00116">
    <property type="entry name" value="CBS"/>
    <property type="match status" value="2"/>
</dbReference>
<keyword evidence="5" id="KW-1185">Reference proteome</keyword>
<protein>
    <submittedName>
        <fullName evidence="4">Cyclic nucleotide-binding/CBS domain-containing protein</fullName>
    </submittedName>
</protein>
<sequence>MDDVFVGSVMSSPVHTVRADTALGTAGELMLEHGIGSVIVVDEDDKLEGILTATDFVRVVAEAETDSSAPVSTEMSTDITTTTADQSIQSVANVMLDHEFHHVPVVDDGTVIGVVTTTDLTAYLSTREAPTPA</sequence>
<keyword evidence="1 2" id="KW-0129">CBS domain</keyword>
<feature type="domain" description="CBS" evidence="3">
    <location>
        <begin position="10"/>
        <end position="67"/>
    </location>
</feature>
<proteinExistence type="predicted"/>
<comment type="caution">
    <text evidence="4">The sequence shown here is derived from an EMBL/GenBank/DDBJ whole genome shotgun (WGS) entry which is preliminary data.</text>
</comment>
<organism evidence="4 5">
    <name type="scientific">Halomarina salina</name>
    <dbReference type="NCBI Taxonomy" id="1872699"/>
    <lineage>
        <taxon>Archaea</taxon>
        <taxon>Methanobacteriati</taxon>
        <taxon>Methanobacteriota</taxon>
        <taxon>Stenosarchaea group</taxon>
        <taxon>Halobacteria</taxon>
        <taxon>Halobacteriales</taxon>
        <taxon>Natronomonadaceae</taxon>
        <taxon>Halomarina</taxon>
    </lineage>
</organism>
<dbReference type="InterPro" id="IPR051257">
    <property type="entry name" value="Diverse_CBS-Domain"/>
</dbReference>
<dbReference type="EMBL" id="JBHSQH010000001">
    <property type="protein sequence ID" value="MFC5972749.1"/>
    <property type="molecule type" value="Genomic_DNA"/>
</dbReference>
<accession>A0ABD5RQZ3</accession>
<dbReference type="Gene3D" id="3.10.580.10">
    <property type="entry name" value="CBS-domain"/>
    <property type="match status" value="1"/>
</dbReference>
<name>A0ABD5RQZ3_9EURY</name>
<evidence type="ECO:0000313" key="5">
    <source>
        <dbReference type="Proteomes" id="UP001596099"/>
    </source>
</evidence>
<evidence type="ECO:0000256" key="2">
    <source>
        <dbReference type="PROSITE-ProRule" id="PRU00703"/>
    </source>
</evidence>
<evidence type="ECO:0000256" key="1">
    <source>
        <dbReference type="ARBA" id="ARBA00023122"/>
    </source>
</evidence>
<evidence type="ECO:0000259" key="3">
    <source>
        <dbReference type="PROSITE" id="PS51371"/>
    </source>
</evidence>